<protein>
    <submittedName>
        <fullName evidence="1">Uncharacterized protein</fullName>
    </submittedName>
</protein>
<reference evidence="1" key="1">
    <citation type="submission" date="2020-11" db="EMBL/GenBank/DDBJ databases">
        <title>Bacterial whole genome sequence for Caenimonas sp. DR4.4.</title>
        <authorList>
            <person name="Le V."/>
            <person name="Ko S.-R."/>
            <person name="Ahn C.-Y."/>
            <person name="Oh H.-M."/>
        </authorList>
    </citation>
    <scope>NUCLEOTIDE SEQUENCE</scope>
    <source>
        <strain evidence="1">DR4.4</strain>
    </source>
</reference>
<dbReference type="RefSeq" id="WP_196987646.1">
    <property type="nucleotide sequence ID" value="NZ_JADWYS010000001.1"/>
</dbReference>
<evidence type="ECO:0000313" key="2">
    <source>
        <dbReference type="Proteomes" id="UP000651050"/>
    </source>
</evidence>
<dbReference type="EMBL" id="JADWYS010000001">
    <property type="protein sequence ID" value="MBG9389875.1"/>
    <property type="molecule type" value="Genomic_DNA"/>
</dbReference>
<sequence>MNAALDLHGALAALKGVPLARLMFGPEWIQLEFIGEYAAFMQVNTRVELTTSGVNRTASFDPSGKLMQVAVAELVALRGATVERVELNQEELDVFLDGGRRLRFKLEPTAFEPVIFSGSHHMSPGQLAWHFVVTGGVRSEA</sequence>
<accession>A0A931H726</accession>
<dbReference type="Proteomes" id="UP000651050">
    <property type="component" value="Unassembled WGS sequence"/>
</dbReference>
<keyword evidence="2" id="KW-1185">Reference proteome</keyword>
<gene>
    <name evidence="1" type="ORF">I5803_17725</name>
</gene>
<comment type="caution">
    <text evidence="1">The sequence shown here is derived from an EMBL/GenBank/DDBJ whole genome shotgun (WGS) entry which is preliminary data.</text>
</comment>
<organism evidence="1 2">
    <name type="scientific">Caenimonas aquaedulcis</name>
    <dbReference type="NCBI Taxonomy" id="2793270"/>
    <lineage>
        <taxon>Bacteria</taxon>
        <taxon>Pseudomonadati</taxon>
        <taxon>Pseudomonadota</taxon>
        <taxon>Betaproteobacteria</taxon>
        <taxon>Burkholderiales</taxon>
        <taxon>Comamonadaceae</taxon>
        <taxon>Caenimonas</taxon>
    </lineage>
</organism>
<proteinExistence type="predicted"/>
<dbReference type="AlphaFoldDB" id="A0A931H726"/>
<evidence type="ECO:0000313" key="1">
    <source>
        <dbReference type="EMBL" id="MBG9389875.1"/>
    </source>
</evidence>
<name>A0A931H726_9BURK</name>